<feature type="region of interest" description="Disordered" evidence="1">
    <location>
        <begin position="1"/>
        <end position="100"/>
    </location>
</feature>
<evidence type="ECO:0008006" key="4">
    <source>
        <dbReference type="Google" id="ProtNLM"/>
    </source>
</evidence>
<feature type="region of interest" description="Disordered" evidence="1">
    <location>
        <begin position="447"/>
        <end position="492"/>
    </location>
</feature>
<feature type="compositionally biased region" description="Polar residues" evidence="1">
    <location>
        <begin position="90"/>
        <end position="100"/>
    </location>
</feature>
<feature type="compositionally biased region" description="Basic residues" evidence="1">
    <location>
        <begin position="76"/>
        <end position="87"/>
    </location>
</feature>
<dbReference type="Proteomes" id="UP000275078">
    <property type="component" value="Unassembled WGS sequence"/>
</dbReference>
<gene>
    <name evidence="2" type="ORF">BJ508DRAFT_320970</name>
</gene>
<organism evidence="2 3">
    <name type="scientific">Ascobolus immersus RN42</name>
    <dbReference type="NCBI Taxonomy" id="1160509"/>
    <lineage>
        <taxon>Eukaryota</taxon>
        <taxon>Fungi</taxon>
        <taxon>Dikarya</taxon>
        <taxon>Ascomycota</taxon>
        <taxon>Pezizomycotina</taxon>
        <taxon>Pezizomycetes</taxon>
        <taxon>Pezizales</taxon>
        <taxon>Ascobolaceae</taxon>
        <taxon>Ascobolus</taxon>
    </lineage>
</organism>
<name>A0A3N4IMH5_ASCIM</name>
<feature type="region of interest" description="Disordered" evidence="1">
    <location>
        <begin position="271"/>
        <end position="308"/>
    </location>
</feature>
<sequence>MADSSPNNRRKRATSLPVEASGRCRKRAPSPDSLLSERKRHCAGCSCNTGPSEKEASEPTVEQQHKPVRQVVNRQAPKKKHKQHHITKPPNRQQPNETTPTAVKPLMVQHLTDSVKGPKVIIYFDRAHVSCDDDEHEPIPYPEYKEPPLTDEQLSQRLSPDVAEVVWAGDKFASMRQELYKRCSAFTLLQLARTARVLRAEITNCPEVFTRSYGYDIDRLYDVKQRPLSFGTISSLVDVDEMRLAYRQYPITPVSHQRPPTPIILRKATEMPRAPKPGKTASASRPAPAFKSGRRDPNAPRRQAQTVVRAKKKEFNRPLTENEILHRPSPDIAAMLWSADPYKAARHEIYKRCTAYSLLQLSQTCKTAQREITTKPELFTQCFGYDKRSWDSKKTGKQELTIAIPVTDKNPESRIDFEARMYKAAVKNAMLRPASFTKIYMTGGNPTSNPSMFNLQAPADKQDDPCNPSKKTKITEPDESFTLPTPPQNPPKRQFLQLPLELRLMIYKHCTLLTLILLSFASPIISEELKNNPKTYTNSPFYERVGFHQRPLSFDNIIRLTSKDECDFYRRLFPEDQSGETETGYVVCRNCLRLVKEGDLKTRGAMDEPGCRCFEWRILMTLSPFAWY</sequence>
<dbReference type="EMBL" id="ML119647">
    <property type="protein sequence ID" value="RPA87079.1"/>
    <property type="molecule type" value="Genomic_DNA"/>
</dbReference>
<reference evidence="2 3" key="1">
    <citation type="journal article" date="2018" name="Nat. Ecol. Evol.">
        <title>Pezizomycetes genomes reveal the molecular basis of ectomycorrhizal truffle lifestyle.</title>
        <authorList>
            <person name="Murat C."/>
            <person name="Payen T."/>
            <person name="Noel B."/>
            <person name="Kuo A."/>
            <person name="Morin E."/>
            <person name="Chen J."/>
            <person name="Kohler A."/>
            <person name="Krizsan K."/>
            <person name="Balestrini R."/>
            <person name="Da Silva C."/>
            <person name="Montanini B."/>
            <person name="Hainaut M."/>
            <person name="Levati E."/>
            <person name="Barry K.W."/>
            <person name="Belfiori B."/>
            <person name="Cichocki N."/>
            <person name="Clum A."/>
            <person name="Dockter R.B."/>
            <person name="Fauchery L."/>
            <person name="Guy J."/>
            <person name="Iotti M."/>
            <person name="Le Tacon F."/>
            <person name="Lindquist E.A."/>
            <person name="Lipzen A."/>
            <person name="Malagnac F."/>
            <person name="Mello A."/>
            <person name="Molinier V."/>
            <person name="Miyauchi S."/>
            <person name="Poulain J."/>
            <person name="Riccioni C."/>
            <person name="Rubini A."/>
            <person name="Sitrit Y."/>
            <person name="Splivallo R."/>
            <person name="Traeger S."/>
            <person name="Wang M."/>
            <person name="Zifcakova L."/>
            <person name="Wipf D."/>
            <person name="Zambonelli A."/>
            <person name="Paolocci F."/>
            <person name="Nowrousian M."/>
            <person name="Ottonello S."/>
            <person name="Baldrian P."/>
            <person name="Spatafora J.W."/>
            <person name="Henrissat B."/>
            <person name="Nagy L.G."/>
            <person name="Aury J.M."/>
            <person name="Wincker P."/>
            <person name="Grigoriev I.V."/>
            <person name="Bonfante P."/>
            <person name="Martin F.M."/>
        </authorList>
    </citation>
    <scope>NUCLEOTIDE SEQUENCE [LARGE SCALE GENOMIC DNA]</scope>
    <source>
        <strain evidence="2 3">RN42</strain>
    </source>
</reference>
<proteinExistence type="predicted"/>
<evidence type="ECO:0000256" key="1">
    <source>
        <dbReference type="SAM" id="MobiDB-lite"/>
    </source>
</evidence>
<dbReference type="AlphaFoldDB" id="A0A3N4IMH5"/>
<accession>A0A3N4IMH5</accession>
<protein>
    <recommendedName>
        <fullName evidence="4">F-box domain-containing protein</fullName>
    </recommendedName>
</protein>
<keyword evidence="3" id="KW-1185">Reference proteome</keyword>
<evidence type="ECO:0000313" key="2">
    <source>
        <dbReference type="EMBL" id="RPA87079.1"/>
    </source>
</evidence>
<evidence type="ECO:0000313" key="3">
    <source>
        <dbReference type="Proteomes" id="UP000275078"/>
    </source>
</evidence>